<protein>
    <recommendedName>
        <fullName evidence="2">Sulfatase-modifying factor enzyme-like domain-containing protein</fullName>
    </recommendedName>
</protein>
<keyword evidence="4" id="KW-1185">Reference proteome</keyword>
<dbReference type="Pfam" id="PF03781">
    <property type="entry name" value="FGE-sulfatase"/>
    <property type="match status" value="1"/>
</dbReference>
<dbReference type="PANTHER" id="PTHR23150:SF19">
    <property type="entry name" value="FORMYLGLYCINE-GENERATING ENZYME"/>
    <property type="match status" value="1"/>
</dbReference>
<dbReference type="Proteomes" id="UP000264002">
    <property type="component" value="Unassembled WGS sequence"/>
</dbReference>
<dbReference type="InterPro" id="IPR005532">
    <property type="entry name" value="SUMF_dom"/>
</dbReference>
<feature type="transmembrane region" description="Helical" evidence="1">
    <location>
        <begin position="25"/>
        <end position="49"/>
    </location>
</feature>
<accession>A0A372MFN4</accession>
<evidence type="ECO:0000313" key="4">
    <source>
        <dbReference type="Proteomes" id="UP000264002"/>
    </source>
</evidence>
<feature type="domain" description="Sulfatase-modifying factor enzyme-like" evidence="2">
    <location>
        <begin position="265"/>
        <end position="391"/>
    </location>
</feature>
<sequence length="482" mass="53159">MKRRIELPEVDQVQLPHLFGLRPGVLILIILLIVLVAVLFFIAFFPGVIKGGRYVTFRAPLSESGVVVDGTYIGVTDYPYFIESGSHEVQVMKAGISYSSYTLDVDHPVFLTWLFHRKLEAPLPSLALDEEKKSVINQFNLQEIADASAILSYDMVNRSRPLFSNLIQDLQALELDQNTTQATIETALRYISNETMLSEAKEALEAVEMSDTMLEVITIAEAVVKNDSGSTFGLASAVPSVTTERRSLASGDFQLAGFSYPSSSLVMGRETPASYPQVNEAGVSVAVPSFVLGATEISQYQWALFVEENPYWDKSNKAELISKGLVDDSYMQGMTISPVFVTSRPVFNVSYHAAQAFCAWLSEKTGKKVFLPTEAMWTLAALQQNELNYNTSLSPYPDYSSGPVSLLGGVWELTQTPYIPLSRLTGYEESLALHEAFSLQMQPIVKGGSYLNDPQTITAHTVGVIEPDACGDQIGFRVAWYE</sequence>
<proteinExistence type="predicted"/>
<keyword evidence="1" id="KW-1133">Transmembrane helix</keyword>
<dbReference type="AlphaFoldDB" id="A0A372MFN4"/>
<comment type="caution">
    <text evidence="3">The sequence shown here is derived from an EMBL/GenBank/DDBJ whole genome shotgun (WGS) entry which is preliminary data.</text>
</comment>
<dbReference type="GO" id="GO:0120147">
    <property type="term" value="F:formylglycine-generating oxidase activity"/>
    <property type="evidence" value="ECO:0007669"/>
    <property type="project" value="TreeGrafter"/>
</dbReference>
<reference evidence="3 4" key="2">
    <citation type="submission" date="2018-09" db="EMBL/GenBank/DDBJ databases">
        <title>Genome of Sphaerochaeta halotolerans strain 4-11.</title>
        <authorList>
            <person name="Nazina T.N."/>
            <person name="Sokolova D.S."/>
        </authorList>
    </citation>
    <scope>NUCLEOTIDE SEQUENCE [LARGE SCALE GENOMIC DNA]</scope>
    <source>
        <strain evidence="3 4">4-11</strain>
    </source>
</reference>
<dbReference type="RefSeq" id="WP_117330631.1">
    <property type="nucleotide sequence ID" value="NZ_QUWK01000008.1"/>
</dbReference>
<dbReference type="InterPro" id="IPR016187">
    <property type="entry name" value="CTDL_fold"/>
</dbReference>
<dbReference type="PANTHER" id="PTHR23150">
    <property type="entry name" value="SULFATASE MODIFYING FACTOR 1, 2"/>
    <property type="match status" value="1"/>
</dbReference>
<dbReference type="Gene3D" id="3.90.1580.10">
    <property type="entry name" value="paralog of FGE (formylglycine-generating enzyme)"/>
    <property type="match status" value="1"/>
</dbReference>
<evidence type="ECO:0000313" key="3">
    <source>
        <dbReference type="EMBL" id="RFU94597.1"/>
    </source>
</evidence>
<dbReference type="InterPro" id="IPR051043">
    <property type="entry name" value="Sulfatase_Mod_Factor_Kinase"/>
</dbReference>
<dbReference type="SUPFAM" id="SSF56436">
    <property type="entry name" value="C-type lectin-like"/>
    <property type="match status" value="1"/>
</dbReference>
<keyword evidence="1" id="KW-0812">Transmembrane</keyword>
<organism evidence="3 4">
    <name type="scientific">Sphaerochaeta halotolerans</name>
    <dbReference type="NCBI Taxonomy" id="2293840"/>
    <lineage>
        <taxon>Bacteria</taxon>
        <taxon>Pseudomonadati</taxon>
        <taxon>Spirochaetota</taxon>
        <taxon>Spirochaetia</taxon>
        <taxon>Spirochaetales</taxon>
        <taxon>Sphaerochaetaceae</taxon>
        <taxon>Sphaerochaeta</taxon>
    </lineage>
</organism>
<gene>
    <name evidence="3" type="ORF">DYP60_08770</name>
</gene>
<dbReference type="EMBL" id="QUWK01000008">
    <property type="protein sequence ID" value="RFU94597.1"/>
    <property type="molecule type" value="Genomic_DNA"/>
</dbReference>
<dbReference type="InterPro" id="IPR042095">
    <property type="entry name" value="SUMF_sf"/>
</dbReference>
<name>A0A372MFN4_9SPIR</name>
<reference evidence="4" key="1">
    <citation type="submission" date="2018-08" db="EMBL/GenBank/DDBJ databases">
        <authorList>
            <person name="Grouzdev D.S."/>
            <person name="Krutkina M.S."/>
        </authorList>
    </citation>
    <scope>NUCLEOTIDE SEQUENCE [LARGE SCALE GENOMIC DNA]</scope>
    <source>
        <strain evidence="4">4-11</strain>
    </source>
</reference>
<keyword evidence="1" id="KW-0472">Membrane</keyword>
<evidence type="ECO:0000256" key="1">
    <source>
        <dbReference type="SAM" id="Phobius"/>
    </source>
</evidence>
<evidence type="ECO:0000259" key="2">
    <source>
        <dbReference type="Pfam" id="PF03781"/>
    </source>
</evidence>